<dbReference type="SUPFAM" id="SSF53187">
    <property type="entry name" value="Zn-dependent exopeptidases"/>
    <property type="match status" value="1"/>
</dbReference>
<gene>
    <name evidence="2" type="ORF">ELQ90_05420</name>
</gene>
<dbReference type="OrthoDB" id="4499135at2"/>
<reference evidence="2 3" key="1">
    <citation type="submission" date="2018-12" db="EMBL/GenBank/DDBJ databases">
        <authorList>
            <person name="Li F."/>
        </authorList>
    </citation>
    <scope>NUCLEOTIDE SEQUENCE [LARGE SCALE GENOMIC DNA]</scope>
    <source>
        <strain evidence="2 3">11W25H-1</strain>
    </source>
</reference>
<dbReference type="GO" id="GO:0006508">
    <property type="term" value="P:proteolysis"/>
    <property type="evidence" value="ECO:0007669"/>
    <property type="project" value="InterPro"/>
</dbReference>
<sequence length="475" mass="50863">MTSTPSAPPATPPATGSVPSLAEILERAARIEPLSTFPPIDELLAAVDLLAAGSEGRLVKRRIGTSRLGEPLNEYVIGSGSRHALVVGGVHPNEPIGFHTARVLAEHLLAEPEFFARFDTTWHIVPCIDPDGARLNEGWFANPGDRSHYARKFYRPAPREQVEWSFPINYKNAYFDRPMPETDAVMRLMVETSPALLVGLHNAELGGVYYYVSRELAGAVDALHAIPDALGLPLDAGEPESADLTAIAPAVFRAPLATEHYDHLESLGVDPTVEVGGGGSADYAAQFGTLTLIAELPYWTHPDALDTDPSETSYDDVLRAKAAGLRELGAVLERALADAAPHLSIESPFLRASRAFVPMMTVAGDAEAARAEVPESRRPATVAEVFTNADLVRCFRLRFGGMLVRAFEAEVVAGIAHVEVRRAHAALRATYDEWIAESDAVEGIAVLPVERLVGVQYASTLAMAGLLAGGGEDAA</sequence>
<comment type="caution">
    <text evidence="2">The sequence shown here is derived from an EMBL/GenBank/DDBJ whole genome shotgun (WGS) entry which is preliminary data.</text>
</comment>
<dbReference type="InterPro" id="IPR000834">
    <property type="entry name" value="Peptidase_M14"/>
</dbReference>
<evidence type="ECO:0000313" key="2">
    <source>
        <dbReference type="EMBL" id="RWZ51552.1"/>
    </source>
</evidence>
<organism evidence="2 3">
    <name type="scientific">Labedella phragmitis</name>
    <dbReference type="NCBI Taxonomy" id="2498849"/>
    <lineage>
        <taxon>Bacteria</taxon>
        <taxon>Bacillati</taxon>
        <taxon>Actinomycetota</taxon>
        <taxon>Actinomycetes</taxon>
        <taxon>Micrococcales</taxon>
        <taxon>Microbacteriaceae</taxon>
        <taxon>Labedella</taxon>
    </lineage>
</organism>
<dbReference type="RefSeq" id="WP_128494268.1">
    <property type="nucleotide sequence ID" value="NZ_RZNB01000002.1"/>
</dbReference>
<protein>
    <submittedName>
        <fullName evidence="2">Peptidase M14</fullName>
    </submittedName>
</protein>
<evidence type="ECO:0000259" key="1">
    <source>
        <dbReference type="Pfam" id="PF00246"/>
    </source>
</evidence>
<dbReference type="Proteomes" id="UP000288547">
    <property type="component" value="Unassembled WGS sequence"/>
</dbReference>
<dbReference type="Gene3D" id="3.40.630.10">
    <property type="entry name" value="Zn peptidases"/>
    <property type="match status" value="1"/>
</dbReference>
<accession>A0A3S3ZQV7</accession>
<evidence type="ECO:0000313" key="3">
    <source>
        <dbReference type="Proteomes" id="UP000288547"/>
    </source>
</evidence>
<proteinExistence type="predicted"/>
<dbReference type="GO" id="GO:0008270">
    <property type="term" value="F:zinc ion binding"/>
    <property type="evidence" value="ECO:0007669"/>
    <property type="project" value="InterPro"/>
</dbReference>
<dbReference type="Pfam" id="PF00246">
    <property type="entry name" value="Peptidase_M14"/>
    <property type="match status" value="1"/>
</dbReference>
<dbReference type="EMBL" id="RZNB01000002">
    <property type="protein sequence ID" value="RWZ51552.1"/>
    <property type="molecule type" value="Genomic_DNA"/>
</dbReference>
<feature type="domain" description="Peptidase M14" evidence="1">
    <location>
        <begin position="55"/>
        <end position="257"/>
    </location>
</feature>
<dbReference type="GO" id="GO:0004181">
    <property type="term" value="F:metallocarboxypeptidase activity"/>
    <property type="evidence" value="ECO:0007669"/>
    <property type="project" value="InterPro"/>
</dbReference>
<keyword evidence="3" id="KW-1185">Reference proteome</keyword>
<dbReference type="AlphaFoldDB" id="A0A3S3ZQV7"/>
<name>A0A3S3ZQV7_9MICO</name>